<sequence>MALLLAPYNDSMRLGMGFNSYTQTMCIDGAVQVTSGNQTQADNPSQVVTYSSKFVERLSDIVSSMNISYSSAIKKGTIEVAGNGNSIDEDKIKASDVNLVVAVQVINQTTILESSAKFLPMEGVNPSTSAFNDSFGDCYISGFIEGGDFSSIISMRCLDRSKKDSSLTDVRSIKQSTKSSEPEGFSLDAYSFNNSLSNTRSMQDTETTVSVSWMGGGQFKNSSATWDVNSVHAAAAAFPAAVAKTPQRTWAILTKYKANRSFNDWAIKLSLQPLEYDAVLSYTAELFNNFMEYKQLIKKVQNIIQNRDAYGKISDPTNAIPTDISTLVAVRSALRNEMNKIVAVVNVLSKNPSLLHSASSFNIVPKDPLVRKIMEEAISAGPESKVIFDSTKTEKSKSPEVPTAPSSPAASSKAQSSDEGDFDKIEHLIAPEIWADLLPVRVKTEPIE</sequence>
<protein>
    <submittedName>
        <fullName evidence="2">Uncharacterized protein</fullName>
    </submittedName>
</protein>
<dbReference type="OrthoDB" id="3231004at2759"/>
<organism evidence="2 3">
    <name type="scientific">Karstenula rhodostoma CBS 690.94</name>
    <dbReference type="NCBI Taxonomy" id="1392251"/>
    <lineage>
        <taxon>Eukaryota</taxon>
        <taxon>Fungi</taxon>
        <taxon>Dikarya</taxon>
        <taxon>Ascomycota</taxon>
        <taxon>Pezizomycotina</taxon>
        <taxon>Dothideomycetes</taxon>
        <taxon>Pleosporomycetidae</taxon>
        <taxon>Pleosporales</taxon>
        <taxon>Massarineae</taxon>
        <taxon>Didymosphaeriaceae</taxon>
        <taxon>Karstenula</taxon>
    </lineage>
</organism>
<feature type="region of interest" description="Disordered" evidence="1">
    <location>
        <begin position="389"/>
        <end position="421"/>
    </location>
</feature>
<feature type="non-terminal residue" evidence="2">
    <location>
        <position position="448"/>
    </location>
</feature>
<feature type="compositionally biased region" description="Low complexity" evidence="1">
    <location>
        <begin position="399"/>
        <end position="417"/>
    </location>
</feature>
<keyword evidence="3" id="KW-1185">Reference proteome</keyword>
<dbReference type="Proteomes" id="UP000799764">
    <property type="component" value="Unassembled WGS sequence"/>
</dbReference>
<reference evidence="2" key="1">
    <citation type="journal article" date="2020" name="Stud. Mycol.">
        <title>101 Dothideomycetes genomes: a test case for predicting lifestyles and emergence of pathogens.</title>
        <authorList>
            <person name="Haridas S."/>
            <person name="Albert R."/>
            <person name="Binder M."/>
            <person name="Bloem J."/>
            <person name="Labutti K."/>
            <person name="Salamov A."/>
            <person name="Andreopoulos B."/>
            <person name="Baker S."/>
            <person name="Barry K."/>
            <person name="Bills G."/>
            <person name="Bluhm B."/>
            <person name="Cannon C."/>
            <person name="Castanera R."/>
            <person name="Culley D."/>
            <person name="Daum C."/>
            <person name="Ezra D."/>
            <person name="Gonzalez J."/>
            <person name="Henrissat B."/>
            <person name="Kuo A."/>
            <person name="Liang C."/>
            <person name="Lipzen A."/>
            <person name="Lutzoni F."/>
            <person name="Magnuson J."/>
            <person name="Mondo S."/>
            <person name="Nolan M."/>
            <person name="Ohm R."/>
            <person name="Pangilinan J."/>
            <person name="Park H.-J."/>
            <person name="Ramirez L."/>
            <person name="Alfaro M."/>
            <person name="Sun H."/>
            <person name="Tritt A."/>
            <person name="Yoshinaga Y."/>
            <person name="Zwiers L.-H."/>
            <person name="Turgeon B."/>
            <person name="Goodwin S."/>
            <person name="Spatafora J."/>
            <person name="Crous P."/>
            <person name="Grigoriev I."/>
        </authorList>
    </citation>
    <scope>NUCLEOTIDE SEQUENCE</scope>
    <source>
        <strain evidence="2">CBS 690.94</strain>
    </source>
</reference>
<dbReference type="AlphaFoldDB" id="A0A9P4PPJ5"/>
<evidence type="ECO:0000313" key="2">
    <source>
        <dbReference type="EMBL" id="KAF2448945.1"/>
    </source>
</evidence>
<gene>
    <name evidence="2" type="ORF">P171DRAFT_509322</name>
</gene>
<evidence type="ECO:0000313" key="3">
    <source>
        <dbReference type="Proteomes" id="UP000799764"/>
    </source>
</evidence>
<proteinExistence type="predicted"/>
<comment type="caution">
    <text evidence="2">The sequence shown here is derived from an EMBL/GenBank/DDBJ whole genome shotgun (WGS) entry which is preliminary data.</text>
</comment>
<name>A0A9P4PPJ5_9PLEO</name>
<dbReference type="EMBL" id="MU001495">
    <property type="protein sequence ID" value="KAF2448945.1"/>
    <property type="molecule type" value="Genomic_DNA"/>
</dbReference>
<accession>A0A9P4PPJ5</accession>
<evidence type="ECO:0000256" key="1">
    <source>
        <dbReference type="SAM" id="MobiDB-lite"/>
    </source>
</evidence>